<dbReference type="InterPro" id="IPR051051">
    <property type="entry name" value="E3_ubiq-ligase_TRIM/RNF"/>
</dbReference>
<accession>A0AAQ4QE56</accession>
<keyword evidence="11" id="KW-1185">Reference proteome</keyword>
<dbReference type="SMART" id="SM00589">
    <property type="entry name" value="PRY"/>
    <property type="match status" value="1"/>
</dbReference>
<organism evidence="10 11">
    <name type="scientific">Gasterosteus aculeatus aculeatus</name>
    <name type="common">three-spined stickleback</name>
    <dbReference type="NCBI Taxonomy" id="481459"/>
    <lineage>
        <taxon>Eukaryota</taxon>
        <taxon>Metazoa</taxon>
        <taxon>Chordata</taxon>
        <taxon>Craniata</taxon>
        <taxon>Vertebrata</taxon>
        <taxon>Euteleostomi</taxon>
        <taxon>Actinopterygii</taxon>
        <taxon>Neopterygii</taxon>
        <taxon>Teleostei</taxon>
        <taxon>Neoteleostei</taxon>
        <taxon>Acanthomorphata</taxon>
        <taxon>Eupercaria</taxon>
        <taxon>Perciformes</taxon>
        <taxon>Cottioidei</taxon>
        <taxon>Gasterosteales</taxon>
        <taxon>Gasterosteidae</taxon>
        <taxon>Gasterosteus</taxon>
    </lineage>
</organism>
<dbReference type="InterPro" id="IPR001841">
    <property type="entry name" value="Znf_RING"/>
</dbReference>
<dbReference type="SUPFAM" id="SSF57845">
    <property type="entry name" value="B-box zinc-binding domain"/>
    <property type="match status" value="1"/>
</dbReference>
<evidence type="ECO:0000256" key="3">
    <source>
        <dbReference type="ARBA" id="ARBA00022771"/>
    </source>
</evidence>
<dbReference type="Pfam" id="PF00622">
    <property type="entry name" value="SPRY"/>
    <property type="match status" value="1"/>
</dbReference>
<dbReference type="Pfam" id="PF25600">
    <property type="entry name" value="TRIM_CC"/>
    <property type="match status" value="1"/>
</dbReference>
<dbReference type="Gene3D" id="3.30.40.10">
    <property type="entry name" value="Zinc/RING finger domain, C3HC4 (zinc finger)"/>
    <property type="match status" value="1"/>
</dbReference>
<dbReference type="SUPFAM" id="SSF57850">
    <property type="entry name" value="RING/U-box"/>
    <property type="match status" value="1"/>
</dbReference>
<dbReference type="SMART" id="SM00449">
    <property type="entry name" value="SPRY"/>
    <property type="match status" value="1"/>
</dbReference>
<dbReference type="PANTHER" id="PTHR25465:SF49">
    <property type="entry name" value="BLOODTHIRSTY-RELATED GENE FAMILY, MEMBER 1-RELATED"/>
    <property type="match status" value="1"/>
</dbReference>
<evidence type="ECO:0000256" key="1">
    <source>
        <dbReference type="ARBA" id="ARBA00022588"/>
    </source>
</evidence>
<dbReference type="InterPro" id="IPR013083">
    <property type="entry name" value="Znf_RING/FYVE/PHD"/>
</dbReference>
<proteinExistence type="predicted"/>
<dbReference type="SUPFAM" id="SSF49899">
    <property type="entry name" value="Concanavalin A-like lectins/glucanases"/>
    <property type="match status" value="1"/>
</dbReference>
<evidence type="ECO:0000313" key="10">
    <source>
        <dbReference type="Ensembl" id="ENSGACP00000048887.1"/>
    </source>
</evidence>
<dbReference type="SMART" id="SM00184">
    <property type="entry name" value="RING"/>
    <property type="match status" value="1"/>
</dbReference>
<dbReference type="Gene3D" id="3.30.160.60">
    <property type="entry name" value="Classic Zinc Finger"/>
    <property type="match status" value="1"/>
</dbReference>
<dbReference type="FunFam" id="2.60.120.920:FF:000004">
    <property type="entry name" value="Butyrophilin subfamily 1 member A1"/>
    <property type="match status" value="1"/>
</dbReference>
<dbReference type="GO" id="GO:0045087">
    <property type="term" value="P:innate immune response"/>
    <property type="evidence" value="ECO:0007669"/>
    <property type="project" value="UniProtKB-KW"/>
</dbReference>
<evidence type="ECO:0000256" key="6">
    <source>
        <dbReference type="PROSITE-ProRule" id="PRU00175"/>
    </source>
</evidence>
<evidence type="ECO:0000256" key="5">
    <source>
        <dbReference type="ARBA" id="ARBA00022859"/>
    </source>
</evidence>
<feature type="domain" description="B30.2/SPRY" evidence="9">
    <location>
        <begin position="342"/>
        <end position="539"/>
    </location>
</feature>
<keyword evidence="7" id="KW-0175">Coiled coil</keyword>
<dbReference type="Pfam" id="PF13765">
    <property type="entry name" value="PRY"/>
    <property type="match status" value="1"/>
</dbReference>
<sequence>MAAAQVPPRDPGSLQTHLTCSICFEPFVEPVTTDCGHSFCKKCLQSTIRYKDNCPLCKDLVRKVPTVNIVLRSIVEEMIKALEKSADEYTGDPGEVACDVCTERKLKAKKSCLVCLSSYCSTHLENHSSTERLKGHKLVEPVENLDERACLKHGRPLELYSRKRGECICALCIEEGQEAIVSTEDECDQKKAKLENIKTELNEKIKKKRTWIDETDTSLKRCKDQLESEWWDIDNVFTAVAAIVEEARAAALRPVEAKRDEVLKEAKDIKEKLEAEIHRLEKTISELDNLSVLEDHVLFLQRYPALPNPDNLVDSTAVELDTSLFFGTLRKITTTMLEQIQQKLEELTSTELQRVPKFREDVKLDPTTAHRRLVLSEDGKEVRDKGEDREVADAPERFDLFASVLGLNPLSSGRSFWEVEVGDKTGWDLGVARRDARRKGRLSLDPANGYWVAVHFEGEKYAAMTAPPVRLPLTRRPRRVGVFVDRAEGLVSFYDAAAKSHMYSFVGCAFGGEVLPYFSPHLRQNGENSRPLSLPAVAVVA</sequence>
<reference evidence="10" key="3">
    <citation type="submission" date="2025-09" db="UniProtKB">
        <authorList>
            <consortium name="Ensembl"/>
        </authorList>
    </citation>
    <scope>IDENTIFICATION</scope>
</reference>
<keyword evidence="4" id="KW-0862">Zinc</keyword>
<dbReference type="PROSITE" id="PS00518">
    <property type="entry name" value="ZF_RING_1"/>
    <property type="match status" value="1"/>
</dbReference>
<keyword evidence="1" id="KW-0399">Innate immunity</keyword>
<keyword evidence="2" id="KW-0479">Metal-binding</keyword>
<dbReference type="PRINTS" id="PR01407">
    <property type="entry name" value="BUTYPHLNCDUF"/>
</dbReference>
<dbReference type="GO" id="GO:0005737">
    <property type="term" value="C:cytoplasm"/>
    <property type="evidence" value="ECO:0007669"/>
    <property type="project" value="UniProtKB-ARBA"/>
</dbReference>
<evidence type="ECO:0000313" key="11">
    <source>
        <dbReference type="Proteomes" id="UP000007635"/>
    </source>
</evidence>
<dbReference type="InterPro" id="IPR058030">
    <property type="entry name" value="TRIM8/14/16/25/29/45/65_CC"/>
</dbReference>
<dbReference type="AlphaFoldDB" id="A0AAQ4QE56"/>
<dbReference type="InterPro" id="IPR003877">
    <property type="entry name" value="SPRY_dom"/>
</dbReference>
<protein>
    <submittedName>
        <fullName evidence="10">Uncharacterized protein</fullName>
    </submittedName>
</protein>
<dbReference type="PROSITE" id="PS50188">
    <property type="entry name" value="B302_SPRY"/>
    <property type="match status" value="1"/>
</dbReference>
<evidence type="ECO:0000256" key="7">
    <source>
        <dbReference type="SAM" id="Coils"/>
    </source>
</evidence>
<dbReference type="InterPro" id="IPR013320">
    <property type="entry name" value="ConA-like_dom_sf"/>
</dbReference>
<dbReference type="Gene3D" id="2.60.120.920">
    <property type="match status" value="1"/>
</dbReference>
<feature type="coiled-coil region" evidence="7">
    <location>
        <begin position="173"/>
        <end position="214"/>
    </location>
</feature>
<feature type="coiled-coil region" evidence="7">
    <location>
        <begin position="259"/>
        <end position="290"/>
    </location>
</feature>
<evidence type="ECO:0000256" key="2">
    <source>
        <dbReference type="ARBA" id="ARBA00022723"/>
    </source>
</evidence>
<keyword evidence="5" id="KW-0391">Immunity</keyword>
<dbReference type="InterPro" id="IPR006574">
    <property type="entry name" value="PRY"/>
</dbReference>
<evidence type="ECO:0000256" key="4">
    <source>
        <dbReference type="ARBA" id="ARBA00022833"/>
    </source>
</evidence>
<dbReference type="Ensembl" id="ENSGACT00000078576.1">
    <property type="protein sequence ID" value="ENSGACP00000048887.1"/>
    <property type="gene ID" value="ENSGACG00000037302.1"/>
</dbReference>
<reference evidence="10 11" key="1">
    <citation type="journal article" date="2021" name="G3 (Bethesda)">
        <title>Improved contiguity of the threespine stickleback genome using long-read sequencing.</title>
        <authorList>
            <person name="Nath S."/>
            <person name="Shaw D.E."/>
            <person name="White M.A."/>
        </authorList>
    </citation>
    <scope>NUCLEOTIDE SEQUENCE [LARGE SCALE GENOMIC DNA]</scope>
    <source>
        <strain evidence="10 11">Lake Benthic</strain>
    </source>
</reference>
<dbReference type="InterPro" id="IPR043136">
    <property type="entry name" value="B30.2/SPRY_sf"/>
</dbReference>
<dbReference type="InterPro" id="IPR001870">
    <property type="entry name" value="B30.2/SPRY"/>
</dbReference>
<dbReference type="GO" id="GO:0008270">
    <property type="term" value="F:zinc ion binding"/>
    <property type="evidence" value="ECO:0007669"/>
    <property type="project" value="UniProtKB-KW"/>
</dbReference>
<dbReference type="Pfam" id="PF13923">
    <property type="entry name" value="zf-C3HC4_2"/>
    <property type="match status" value="1"/>
</dbReference>
<dbReference type="CDD" id="cd13733">
    <property type="entry name" value="SPRY_PRY_C-I_1"/>
    <property type="match status" value="1"/>
</dbReference>
<dbReference type="InterPro" id="IPR017907">
    <property type="entry name" value="Znf_RING_CS"/>
</dbReference>
<reference evidence="10" key="2">
    <citation type="submission" date="2025-08" db="UniProtKB">
        <authorList>
            <consortium name="Ensembl"/>
        </authorList>
    </citation>
    <scope>IDENTIFICATION</scope>
</reference>
<dbReference type="Proteomes" id="UP000007635">
    <property type="component" value="Chromosome VII"/>
</dbReference>
<evidence type="ECO:0000259" key="9">
    <source>
        <dbReference type="PROSITE" id="PS50188"/>
    </source>
</evidence>
<feature type="domain" description="RING-type" evidence="8">
    <location>
        <begin position="20"/>
        <end position="58"/>
    </location>
</feature>
<dbReference type="PANTHER" id="PTHR25465">
    <property type="entry name" value="B-BOX DOMAIN CONTAINING"/>
    <property type="match status" value="1"/>
</dbReference>
<evidence type="ECO:0000259" key="8">
    <source>
        <dbReference type="PROSITE" id="PS50089"/>
    </source>
</evidence>
<dbReference type="InterPro" id="IPR003879">
    <property type="entry name" value="Butyrophylin_SPRY"/>
</dbReference>
<name>A0AAQ4QE56_GASAC</name>
<dbReference type="Gene3D" id="4.10.830.40">
    <property type="match status" value="1"/>
</dbReference>
<keyword evidence="3 6" id="KW-0863">Zinc-finger</keyword>
<dbReference type="PROSITE" id="PS50089">
    <property type="entry name" value="ZF_RING_2"/>
    <property type="match status" value="1"/>
</dbReference>
<dbReference type="GeneTree" id="ENSGT01040000240385"/>